<proteinExistence type="predicted"/>
<dbReference type="EMBL" id="BARU01017785">
    <property type="protein sequence ID" value="GAH48979.1"/>
    <property type="molecule type" value="Genomic_DNA"/>
</dbReference>
<evidence type="ECO:0000313" key="1">
    <source>
        <dbReference type="EMBL" id="GAH48979.1"/>
    </source>
</evidence>
<protein>
    <submittedName>
        <fullName evidence="1">Uncharacterized protein</fullName>
    </submittedName>
</protein>
<organism evidence="1">
    <name type="scientific">marine sediment metagenome</name>
    <dbReference type="NCBI Taxonomy" id="412755"/>
    <lineage>
        <taxon>unclassified sequences</taxon>
        <taxon>metagenomes</taxon>
        <taxon>ecological metagenomes</taxon>
    </lineage>
</organism>
<sequence length="169" mass="19400">MPTIVKGEALPKEDKPLHKFSIEKESNDDWANADPEEPFLLPSIPKENFIDTSYPEEKVVIISRPAYDIDEEYRNASKSLIFLTFFTSCDYKLRKPLPIVIERGAKPNTLSIGNEELNKYGVGSSKEEALKDFEDFIIADYRTLRESSPEELTEDAKELLVLYDSYIEL</sequence>
<accession>X1H575</accession>
<reference evidence="1" key="1">
    <citation type="journal article" date="2014" name="Front. Microbiol.">
        <title>High frequency of phylogenetically diverse reductive dehalogenase-homologous genes in deep subseafloor sedimentary metagenomes.</title>
        <authorList>
            <person name="Kawai M."/>
            <person name="Futagami T."/>
            <person name="Toyoda A."/>
            <person name="Takaki Y."/>
            <person name="Nishi S."/>
            <person name="Hori S."/>
            <person name="Arai W."/>
            <person name="Tsubouchi T."/>
            <person name="Morono Y."/>
            <person name="Uchiyama I."/>
            <person name="Ito T."/>
            <person name="Fujiyama A."/>
            <person name="Inagaki F."/>
            <person name="Takami H."/>
        </authorList>
    </citation>
    <scope>NUCLEOTIDE SEQUENCE</scope>
    <source>
        <strain evidence="1">Expedition CK06-06</strain>
    </source>
</reference>
<dbReference type="AlphaFoldDB" id="X1H575"/>
<gene>
    <name evidence="1" type="ORF">S03H2_29460</name>
</gene>
<name>X1H575_9ZZZZ</name>
<comment type="caution">
    <text evidence="1">The sequence shown here is derived from an EMBL/GenBank/DDBJ whole genome shotgun (WGS) entry which is preliminary data.</text>
</comment>